<name>A0ABN8BFK9_9LACO</name>
<evidence type="ECO:0000313" key="2">
    <source>
        <dbReference type="Proteomes" id="UP000789707"/>
    </source>
</evidence>
<sequence>MRKIGLICIIFVIVELLVTPVIAESFEAPKYYPGGGVEITVTKISLDDITQNVDLSAQHLSNELKIDDVKDIQWHITQMHNTRQFGTINYLSPVSLSDSWKMEINSGQLKGQSLNPAIFYQNKDGKYVLLEQATLQPDNKTVNFSRLSKEKSLEILNNFSSDTSDTSNPKINTYKLFIGYILKENNKESVYIQSSMQIGQYKLAPFEPTFDGQNNLIGKAFQKGDKITIKVGDKEVSSTDSAKEDGSWRIDNLPVNSPYTITESNDWGDVSIPISMPKTTNNQNKAQQNQAFRITKIDPIDFGTVDLTSYPTIARDIHIWGLEVSRQGPYSSWAISAQVGEQSPGMNMFYIDHQYKWRCLNTSQKIFSNSDDQSTTHVKELGNNKFRIEISSGIIREKTPGFGVHIDTGTIGLGPKKATINLTLASTP</sequence>
<keyword evidence="2" id="KW-1185">Reference proteome</keyword>
<protein>
    <submittedName>
        <fullName evidence="1">Uncharacterized protein</fullName>
    </submittedName>
</protein>
<proteinExistence type="predicted"/>
<gene>
    <name evidence="1" type="ORF">WFA24289_00807</name>
</gene>
<dbReference type="RefSeq" id="WP_230096563.1">
    <property type="nucleotide sequence ID" value="NZ_CAKKNS010000002.1"/>
</dbReference>
<accession>A0ABN8BFK9</accession>
<organism evidence="1 2">
    <name type="scientific">Periweissella fabaria</name>
    <dbReference type="NCBI Taxonomy" id="546157"/>
    <lineage>
        <taxon>Bacteria</taxon>
        <taxon>Bacillati</taxon>
        <taxon>Bacillota</taxon>
        <taxon>Bacilli</taxon>
        <taxon>Lactobacillales</taxon>
        <taxon>Lactobacillaceae</taxon>
        <taxon>Periweissella</taxon>
    </lineage>
</organism>
<dbReference type="EMBL" id="CAKKNS010000002">
    <property type="protein sequence ID" value="CAH0416503.1"/>
    <property type="molecule type" value="Genomic_DNA"/>
</dbReference>
<dbReference type="Proteomes" id="UP000789707">
    <property type="component" value="Unassembled WGS sequence"/>
</dbReference>
<comment type="caution">
    <text evidence="1">The sequence shown here is derived from an EMBL/GenBank/DDBJ whole genome shotgun (WGS) entry which is preliminary data.</text>
</comment>
<reference evidence="1 2" key="1">
    <citation type="submission" date="2021-11" db="EMBL/GenBank/DDBJ databases">
        <authorList>
            <person name="Depoorter E."/>
        </authorList>
    </citation>
    <scope>NUCLEOTIDE SEQUENCE [LARGE SCALE GENOMIC DNA]</scope>
    <source>
        <strain evidence="1 2">LMG 24289</strain>
    </source>
</reference>
<evidence type="ECO:0000313" key="1">
    <source>
        <dbReference type="EMBL" id="CAH0416503.1"/>
    </source>
</evidence>